<feature type="region of interest" description="Disordered" evidence="1">
    <location>
        <begin position="377"/>
        <end position="399"/>
    </location>
</feature>
<feature type="compositionally biased region" description="Basic residues" evidence="1">
    <location>
        <begin position="385"/>
        <end position="396"/>
    </location>
</feature>
<keyword evidence="2" id="KW-0472">Membrane</keyword>
<reference evidence="3 4" key="1">
    <citation type="journal article" date="2018" name="G3 (Bethesda)">
        <title>A High-Quality Reference Genome for the Invasive Mosquitofish Gambusia affinis Using a Chicago Library.</title>
        <authorList>
            <person name="Hoffberg S.L."/>
            <person name="Troendle N.J."/>
            <person name="Glenn T.C."/>
            <person name="Mahmud O."/>
            <person name="Louha S."/>
            <person name="Chalopin D."/>
            <person name="Bennetzen J.L."/>
            <person name="Mauricio R."/>
        </authorList>
    </citation>
    <scope>NUCLEOTIDE SEQUENCE [LARGE SCALE GENOMIC DNA]</scope>
    <source>
        <strain evidence="3">NE01/NJP1002.9</strain>
        <tissue evidence="3">Muscle</tissue>
    </source>
</reference>
<comment type="caution">
    <text evidence="3">The sequence shown here is derived from an EMBL/GenBank/DDBJ whole genome shotgun (WGS) entry which is preliminary data.</text>
</comment>
<keyword evidence="2" id="KW-1133">Transmembrane helix</keyword>
<dbReference type="Proteomes" id="UP000250572">
    <property type="component" value="Unassembled WGS sequence"/>
</dbReference>
<evidence type="ECO:0000313" key="3">
    <source>
        <dbReference type="EMBL" id="PWA22680.1"/>
    </source>
</evidence>
<keyword evidence="4" id="KW-1185">Reference proteome</keyword>
<feature type="transmembrane region" description="Helical" evidence="2">
    <location>
        <begin position="30"/>
        <end position="63"/>
    </location>
</feature>
<dbReference type="STRING" id="33528.ENSGAFP00000020072"/>
<proteinExistence type="predicted"/>
<accession>A0A315VGU5</accession>
<protein>
    <submittedName>
        <fullName evidence="3">Uncharacterized protein</fullName>
    </submittedName>
</protein>
<evidence type="ECO:0000313" key="4">
    <source>
        <dbReference type="Proteomes" id="UP000250572"/>
    </source>
</evidence>
<evidence type="ECO:0000256" key="1">
    <source>
        <dbReference type="SAM" id="MobiDB-lite"/>
    </source>
</evidence>
<keyword evidence="2" id="KW-0812">Transmembrane</keyword>
<dbReference type="EMBL" id="NHOQ01001678">
    <property type="protein sequence ID" value="PWA22680.1"/>
    <property type="molecule type" value="Genomic_DNA"/>
</dbReference>
<gene>
    <name evidence="3" type="ORF">CCH79_00002148</name>
</gene>
<evidence type="ECO:0000256" key="2">
    <source>
        <dbReference type="SAM" id="Phobius"/>
    </source>
</evidence>
<sequence length="435" mass="47729">MHWLLGREKKEDEAGFGIGLGLSSGSLPQAAATMFSCVGCFWVLLSSALVAVCSFSFISPAWIVKEQLRSGHQHHQHHGAKDSVSFGLLWHCSESLDHMYRCYTFGGLGKFAEIPSSSWQTWWIWNTWRCCELLVTCDVRQCIDQEEGLRHGTPGNKHQSWDAGNKLAGGSLIQLLSHQQGFQNSSPANSGKECPSGFKQLCSFTARQLASSQTGRLGDEQQHLILESRSEKRAGVRLMELLSCTERLASIAARDPNPTAINKALLGFCAASILECRAEGQRRAGRGLLSPGGWQVGACHLEEVRLGAAWRRTSEPAGRHFHLNPLTAYAPPAASRSRIGLASTAASPHSNVSPRVGLSWRRVVAFLQQHPLGRVPSPTPSFACPRRRKKQNKTQHAKAELLGCGGKRYLASSEILHEAEPAARVVFPAWQEDEL</sequence>
<dbReference type="AlphaFoldDB" id="A0A315VGU5"/>
<organism evidence="3 4">
    <name type="scientific">Gambusia affinis</name>
    <name type="common">Western mosquitofish</name>
    <name type="synonym">Heterandria affinis</name>
    <dbReference type="NCBI Taxonomy" id="33528"/>
    <lineage>
        <taxon>Eukaryota</taxon>
        <taxon>Metazoa</taxon>
        <taxon>Chordata</taxon>
        <taxon>Craniata</taxon>
        <taxon>Vertebrata</taxon>
        <taxon>Euteleostomi</taxon>
        <taxon>Actinopterygii</taxon>
        <taxon>Neopterygii</taxon>
        <taxon>Teleostei</taxon>
        <taxon>Neoteleostei</taxon>
        <taxon>Acanthomorphata</taxon>
        <taxon>Ovalentaria</taxon>
        <taxon>Atherinomorphae</taxon>
        <taxon>Cyprinodontiformes</taxon>
        <taxon>Poeciliidae</taxon>
        <taxon>Poeciliinae</taxon>
        <taxon>Gambusia</taxon>
    </lineage>
</organism>
<name>A0A315VGU5_GAMAF</name>